<feature type="binding site" evidence="7">
    <location>
        <position position="46"/>
    </location>
    <ligand>
        <name>L-glutamate</name>
        <dbReference type="ChEBI" id="CHEBI:29985"/>
    </ligand>
</feature>
<comment type="function">
    <text evidence="7">Catalyzes the tRNA-independent activation of glutamate in presence of ATP and the subsequent transfer of glutamate onto a tRNA(Asp). Glutamate is transferred on the 2-amino-5-(4,5-dihydroxy-2-cyclopenten-1-yl) moiety of the queuosine in the wobble position of the QUC anticodon.</text>
</comment>
<feature type="domain" description="Glutamyl/glutaminyl-tRNA synthetase class Ib catalytic" evidence="9">
    <location>
        <begin position="8"/>
        <end position="111"/>
    </location>
</feature>
<comment type="caution">
    <text evidence="10">The sequence shown here is derived from an EMBL/GenBank/DDBJ whole genome shotgun (WGS) entry which is preliminary data.</text>
</comment>
<evidence type="ECO:0000256" key="4">
    <source>
        <dbReference type="ARBA" id="ARBA00022833"/>
    </source>
</evidence>
<evidence type="ECO:0000256" key="3">
    <source>
        <dbReference type="ARBA" id="ARBA00022741"/>
    </source>
</evidence>
<dbReference type="PANTHER" id="PTHR43311:SF1">
    <property type="entry name" value="GLUTAMYL-Q TRNA(ASP) SYNTHETASE"/>
    <property type="match status" value="1"/>
</dbReference>
<dbReference type="GO" id="GO:0004818">
    <property type="term" value="F:glutamate-tRNA ligase activity"/>
    <property type="evidence" value="ECO:0007669"/>
    <property type="project" value="TreeGrafter"/>
</dbReference>
<dbReference type="EMBL" id="JAGKTC010000003">
    <property type="protein sequence ID" value="MBP3985620.1"/>
    <property type="molecule type" value="Genomic_DNA"/>
</dbReference>
<dbReference type="GO" id="GO:0008270">
    <property type="term" value="F:zinc ion binding"/>
    <property type="evidence" value="ECO:0007669"/>
    <property type="project" value="InterPro"/>
</dbReference>
<keyword evidence="1 7" id="KW-0436">Ligase</keyword>
<organism evidence="10 11">
    <name type="scientific">Pseudoxanthomonas helianthi</name>
    <dbReference type="NCBI Taxonomy" id="1453541"/>
    <lineage>
        <taxon>Bacteria</taxon>
        <taxon>Pseudomonadati</taxon>
        <taxon>Pseudomonadota</taxon>
        <taxon>Gammaproteobacteria</taxon>
        <taxon>Lysobacterales</taxon>
        <taxon>Lysobacteraceae</taxon>
        <taxon>Pseudoxanthomonas</taxon>
    </lineage>
</organism>
<feature type="domain" description="Glutamyl/glutaminyl-tRNA synthetase class Ib catalytic" evidence="9">
    <location>
        <begin position="128"/>
        <end position="239"/>
    </location>
</feature>
<dbReference type="HAMAP" id="MF_01428">
    <property type="entry name" value="Glu_Q_tRNA_synth"/>
    <property type="match status" value="1"/>
</dbReference>
<dbReference type="EC" id="6.1.1.-" evidence="7"/>
<comment type="similarity">
    <text evidence="7">Belongs to the class-I aminoacyl-tRNA synthetase family. GluQ subfamily.</text>
</comment>
<dbReference type="NCBIfam" id="TIGR03838">
    <property type="entry name" value="queuosine_YadB"/>
    <property type="match status" value="1"/>
</dbReference>
<reference evidence="10" key="2">
    <citation type="submission" date="2021-03" db="EMBL/GenBank/DDBJ databases">
        <authorList>
            <person name="Cao W."/>
        </authorList>
    </citation>
    <scope>NUCLEOTIDE SEQUENCE</scope>
    <source>
        <strain evidence="10">110414</strain>
    </source>
</reference>
<evidence type="ECO:0000256" key="5">
    <source>
        <dbReference type="ARBA" id="ARBA00022840"/>
    </source>
</evidence>
<dbReference type="PANTHER" id="PTHR43311">
    <property type="entry name" value="GLUTAMATE--TRNA LIGASE"/>
    <property type="match status" value="1"/>
</dbReference>
<dbReference type="SUPFAM" id="SSF52374">
    <property type="entry name" value="Nucleotidylyl transferase"/>
    <property type="match status" value="1"/>
</dbReference>
<keyword evidence="11" id="KW-1185">Reference proteome</keyword>
<dbReference type="GO" id="GO:0006400">
    <property type="term" value="P:tRNA modification"/>
    <property type="evidence" value="ECO:0007669"/>
    <property type="project" value="InterPro"/>
</dbReference>
<dbReference type="Pfam" id="PF00749">
    <property type="entry name" value="tRNA-synt_1c"/>
    <property type="match status" value="2"/>
</dbReference>
<dbReference type="AlphaFoldDB" id="A0A941AVA0"/>
<evidence type="ECO:0000313" key="10">
    <source>
        <dbReference type="EMBL" id="MBP3985620.1"/>
    </source>
</evidence>
<dbReference type="InterPro" id="IPR022380">
    <property type="entry name" value="Glu-Q_tRNA(Asp)_Synthase"/>
</dbReference>
<dbReference type="GO" id="GO:0005524">
    <property type="term" value="F:ATP binding"/>
    <property type="evidence" value="ECO:0007669"/>
    <property type="project" value="UniProtKB-KW"/>
</dbReference>
<comment type="caution">
    <text evidence="7">Lacks conserved residue(s) required for the propagation of feature annotation.</text>
</comment>
<dbReference type="InterPro" id="IPR020058">
    <property type="entry name" value="Glu/Gln-tRNA-synth_Ib_cat-dom"/>
</dbReference>
<dbReference type="Proteomes" id="UP000673447">
    <property type="component" value="Unassembled WGS sequence"/>
</dbReference>
<keyword evidence="3 7" id="KW-0547">Nucleotide-binding</keyword>
<keyword evidence="4" id="KW-0862">Zinc</keyword>
<dbReference type="GO" id="GO:0006424">
    <property type="term" value="P:glutamyl-tRNA aminoacylation"/>
    <property type="evidence" value="ECO:0007669"/>
    <property type="project" value="InterPro"/>
</dbReference>
<dbReference type="InterPro" id="IPR049940">
    <property type="entry name" value="GluQ/Sye"/>
</dbReference>
<feature type="binding site" evidence="7">
    <location>
        <begin position="10"/>
        <end position="14"/>
    </location>
    <ligand>
        <name>L-glutamate</name>
        <dbReference type="ChEBI" id="CHEBI:29985"/>
    </ligand>
</feature>
<dbReference type="GO" id="GO:0005829">
    <property type="term" value="C:cytosol"/>
    <property type="evidence" value="ECO:0007669"/>
    <property type="project" value="TreeGrafter"/>
</dbReference>
<dbReference type="FunFam" id="3.40.50.620:FF:000093">
    <property type="entry name" value="Glutamyl-Q tRNA(Asp) synthetase"/>
    <property type="match status" value="1"/>
</dbReference>
<proteinExistence type="inferred from homology"/>
<gene>
    <name evidence="10" type="primary">gluQRS</name>
    <name evidence="7" type="synonym">gluQ</name>
    <name evidence="10" type="ORF">J5837_14500</name>
</gene>
<dbReference type="RefSeq" id="WP_210537471.1">
    <property type="nucleotide sequence ID" value="NZ_JAGKTC010000003.1"/>
</dbReference>
<keyword evidence="5 7" id="KW-0067">ATP-binding</keyword>
<keyword evidence="8" id="KW-0648">Protein biosynthesis</keyword>
<feature type="binding site" evidence="7">
    <location>
        <position position="172"/>
    </location>
    <ligand>
        <name>L-glutamate</name>
        <dbReference type="ChEBI" id="CHEBI:29985"/>
    </ligand>
</feature>
<dbReference type="PRINTS" id="PR00987">
    <property type="entry name" value="TRNASYNTHGLU"/>
</dbReference>
<feature type="binding site" evidence="7">
    <location>
        <position position="231"/>
    </location>
    <ligand>
        <name>ATP</name>
        <dbReference type="ChEBI" id="CHEBI:30616"/>
    </ligand>
</feature>
<evidence type="ECO:0000313" key="11">
    <source>
        <dbReference type="Proteomes" id="UP000673447"/>
    </source>
</evidence>
<keyword evidence="2" id="KW-0479">Metal-binding</keyword>
<evidence type="ECO:0000256" key="1">
    <source>
        <dbReference type="ARBA" id="ARBA00022598"/>
    </source>
</evidence>
<feature type="short sequence motif" description="'HIGH' region" evidence="7">
    <location>
        <begin position="13"/>
        <end position="23"/>
    </location>
</feature>
<sequence length="295" mass="31415">MPETSPYRGRFAPSPTGPLHAGSLLAAFGSWLLARQAGGTWLVRVEDLDPPREVPGAAEAQLAALAAFGLHSDEPVLRQSERGAHYQAALDRLLADGLAFVCHCSRSDLATSGGIHRHCVARAPRPDPAVRLRVPDGSVIAFDDGLAGRIEQDVAREVGDFVLKRADGFWAYQLAVVVDDAEQGITDVVRGADLLDSTPRQILLQQALGLPTPGYLHLPLVLDEHGDKLSKSSAAMPVDASDPVPALRRAWQALGQDPAALPAVADVDSLLRAAAENFLPERLPAQPSVPLQRTT</sequence>
<reference evidence="10" key="1">
    <citation type="journal article" date="2016" name="Int. J. Syst. Evol. Microbiol.">
        <title>Pseudoxanthomonas helianthi sp. nov., isolated from roots of Jerusalem artichoke (Helianthus tuberosus).</title>
        <authorList>
            <person name="Kittiwongwattana C."/>
            <person name="Thawai C."/>
        </authorList>
    </citation>
    <scope>NUCLEOTIDE SEQUENCE</scope>
    <source>
        <strain evidence="10">110414</strain>
    </source>
</reference>
<keyword evidence="6 7" id="KW-0030">Aminoacyl-tRNA synthetase</keyword>
<dbReference type="InterPro" id="IPR014729">
    <property type="entry name" value="Rossmann-like_a/b/a_fold"/>
</dbReference>
<dbReference type="NCBIfam" id="NF004314">
    <property type="entry name" value="PRK05710.1-3"/>
    <property type="match status" value="1"/>
</dbReference>
<name>A0A941AVA0_9GAMM</name>
<feature type="binding site" evidence="7">
    <location>
        <position position="190"/>
    </location>
    <ligand>
        <name>L-glutamate</name>
        <dbReference type="ChEBI" id="CHEBI:29985"/>
    </ligand>
</feature>
<dbReference type="Gene3D" id="3.40.50.620">
    <property type="entry name" value="HUPs"/>
    <property type="match status" value="1"/>
</dbReference>
<protein>
    <recommendedName>
        <fullName evidence="7">Glutamyl-Q tRNA(Asp) synthetase</fullName>
        <shortName evidence="7">Glu-Q-RSs</shortName>
        <ecNumber evidence="7">6.1.1.-</ecNumber>
    </recommendedName>
</protein>
<dbReference type="InterPro" id="IPR000924">
    <property type="entry name" value="Glu/Gln-tRNA-synth"/>
</dbReference>
<feature type="short sequence motif" description="'KMSKS' region" evidence="7">
    <location>
        <begin position="228"/>
        <end position="232"/>
    </location>
</feature>
<evidence type="ECO:0000256" key="8">
    <source>
        <dbReference type="RuleBase" id="RU363037"/>
    </source>
</evidence>
<evidence type="ECO:0000256" key="2">
    <source>
        <dbReference type="ARBA" id="ARBA00022723"/>
    </source>
</evidence>
<evidence type="ECO:0000256" key="7">
    <source>
        <dbReference type="HAMAP-Rule" id="MF_01428"/>
    </source>
</evidence>
<evidence type="ECO:0000256" key="6">
    <source>
        <dbReference type="ARBA" id="ARBA00023146"/>
    </source>
</evidence>
<accession>A0A941AVA0</accession>
<evidence type="ECO:0000259" key="9">
    <source>
        <dbReference type="Pfam" id="PF00749"/>
    </source>
</evidence>